<feature type="signal peptide" evidence="2">
    <location>
        <begin position="1"/>
        <end position="23"/>
    </location>
</feature>
<evidence type="ECO:0000256" key="2">
    <source>
        <dbReference type="SAM" id="SignalP"/>
    </source>
</evidence>
<dbReference type="Proteomes" id="UP000029725">
    <property type="component" value="Unassembled WGS sequence"/>
</dbReference>
<feature type="region of interest" description="Disordered" evidence="1">
    <location>
        <begin position="101"/>
        <end position="120"/>
    </location>
</feature>
<dbReference type="VEuPathDB" id="MicrosporidiaDB:DI09_48p210"/>
<dbReference type="GeneID" id="25260108"/>
<dbReference type="RefSeq" id="XP_013237442.1">
    <property type="nucleotide sequence ID" value="XM_013381988.1"/>
</dbReference>
<keyword evidence="4" id="KW-1185">Reference proteome</keyword>
<sequence length="135" mass="16016">MYKNILILSYILVIFGFSQYHCASPLEETMEVSQDAEGAANTAGCKGDRCKLKVKFEEKGHLHRPCREKCRDFEGCDSSDDGRGWNFAGRETIEIEGIRRGHHHHHHHHHHRHHHHRHHDHRHCHPYDRWCGNFY</sequence>
<organism evidence="3 4">
    <name type="scientific">Mitosporidium daphniae</name>
    <dbReference type="NCBI Taxonomy" id="1485682"/>
    <lineage>
        <taxon>Eukaryota</taxon>
        <taxon>Fungi</taxon>
        <taxon>Fungi incertae sedis</taxon>
        <taxon>Microsporidia</taxon>
        <taxon>Mitosporidium</taxon>
    </lineage>
</organism>
<gene>
    <name evidence="3" type="ORF">DI09_48p210</name>
</gene>
<feature type="chain" id="PRO_5001941931" evidence="2">
    <location>
        <begin position="24"/>
        <end position="135"/>
    </location>
</feature>
<reference evidence="3 4" key="1">
    <citation type="submission" date="2014-04" db="EMBL/GenBank/DDBJ databases">
        <title>A new species of microsporidia sheds light on the evolution of extreme parasitism.</title>
        <authorList>
            <person name="Haag K.L."/>
            <person name="James T.Y."/>
            <person name="Larsson R."/>
            <person name="Schaer T.M."/>
            <person name="Refardt D."/>
            <person name="Pombert J.-F."/>
            <person name="Ebert D."/>
        </authorList>
    </citation>
    <scope>NUCLEOTIDE SEQUENCE [LARGE SCALE GENOMIC DNA]</scope>
    <source>
        <strain evidence="3 4">UGP3</strain>
        <tissue evidence="3">Spores</tissue>
    </source>
</reference>
<name>A0A098VPW8_9MICR</name>
<comment type="caution">
    <text evidence="3">The sequence shown here is derived from an EMBL/GenBank/DDBJ whole genome shotgun (WGS) entry which is preliminary data.</text>
</comment>
<evidence type="ECO:0000313" key="4">
    <source>
        <dbReference type="Proteomes" id="UP000029725"/>
    </source>
</evidence>
<protein>
    <submittedName>
        <fullName evidence="3">Uncharacterized protein</fullName>
    </submittedName>
</protein>
<proteinExistence type="predicted"/>
<keyword evidence="2" id="KW-0732">Signal</keyword>
<evidence type="ECO:0000313" key="3">
    <source>
        <dbReference type="EMBL" id="KGG51015.1"/>
    </source>
</evidence>
<accession>A0A098VPW8</accession>
<dbReference type="HOGENOM" id="CLU_1886264_0_0_1"/>
<evidence type="ECO:0000256" key="1">
    <source>
        <dbReference type="SAM" id="MobiDB-lite"/>
    </source>
</evidence>
<dbReference type="EMBL" id="JMKJ01000432">
    <property type="protein sequence ID" value="KGG51015.1"/>
    <property type="molecule type" value="Genomic_DNA"/>
</dbReference>
<dbReference type="AlphaFoldDB" id="A0A098VPW8"/>